<organism evidence="2 5">
    <name type="scientific">Acinetobacter wanghuae</name>
    <dbReference type="NCBI Taxonomy" id="2662362"/>
    <lineage>
        <taxon>Bacteria</taxon>
        <taxon>Pseudomonadati</taxon>
        <taxon>Pseudomonadota</taxon>
        <taxon>Gammaproteobacteria</taxon>
        <taxon>Moraxellales</taxon>
        <taxon>Moraxellaceae</taxon>
        <taxon>Acinetobacter</taxon>
    </lineage>
</organism>
<keyword evidence="4" id="KW-1185">Reference proteome</keyword>
<dbReference type="EMBL" id="WITK01000001">
    <property type="protein sequence ID" value="MQW90860.1"/>
    <property type="molecule type" value="Genomic_DNA"/>
</dbReference>
<feature type="chain" id="PRO_5044623633" evidence="1">
    <location>
        <begin position="21"/>
        <end position="188"/>
    </location>
</feature>
<evidence type="ECO:0000313" key="4">
    <source>
        <dbReference type="Proteomes" id="UP000327478"/>
    </source>
</evidence>
<accession>A0A5Q0P3C4</accession>
<sequence>MYKQILLSILLGGVSLSASAASWLEAATSVLGAKNAAIMDQAEANMERSRAQANAAVARADAAYASNYNPASQNNNSVYSTSYLKKLDCTDLAVESKSFERTLAAAQAAQEQAAAQSNNKIAKLAGLTTGALSAFAGQSDSAARLSKITGALSGNTAQKNAPSDEVVDVALANLENIRIYQKAKKCNF</sequence>
<evidence type="ECO:0000313" key="3">
    <source>
        <dbReference type="EMBL" id="QGA10308.1"/>
    </source>
</evidence>
<proteinExistence type="predicted"/>
<dbReference type="EMBL" id="CP045650">
    <property type="protein sequence ID" value="QGA10308.1"/>
    <property type="molecule type" value="Genomic_DNA"/>
</dbReference>
<keyword evidence="1" id="KW-0732">Signal</keyword>
<dbReference type="AlphaFoldDB" id="A0A5Q0P3C4"/>
<feature type="signal peptide" evidence="1">
    <location>
        <begin position="1"/>
        <end position="20"/>
    </location>
</feature>
<dbReference type="RefSeq" id="WP_153370717.1">
    <property type="nucleotide sequence ID" value="NZ_CP045650.1"/>
</dbReference>
<gene>
    <name evidence="3" type="ORF">GFH30_02345</name>
    <name evidence="2" type="ORF">GHJ48_00355</name>
</gene>
<dbReference type="Proteomes" id="UP000327478">
    <property type="component" value="Chromosome"/>
</dbReference>
<name>A0A5Q0P3C4_9GAMM</name>
<evidence type="ECO:0000313" key="2">
    <source>
        <dbReference type="EMBL" id="MQW90860.1"/>
    </source>
</evidence>
<protein>
    <submittedName>
        <fullName evidence="2">Uncharacterized protein</fullName>
    </submittedName>
</protein>
<evidence type="ECO:0000313" key="5">
    <source>
        <dbReference type="Proteomes" id="UP000480556"/>
    </source>
</evidence>
<evidence type="ECO:0000256" key="1">
    <source>
        <dbReference type="SAM" id="SignalP"/>
    </source>
</evidence>
<dbReference type="Proteomes" id="UP000480556">
    <property type="component" value="Unassembled WGS sequence"/>
</dbReference>
<reference evidence="4 5" key="1">
    <citation type="submission" date="2019-10" db="EMBL/GenBank/DDBJ databases">
        <authorList>
            <person name="Dong K."/>
        </authorList>
    </citation>
    <scope>NUCLEOTIDE SEQUENCE [LARGE SCALE GENOMIC DNA]</scope>
    <source>
        <strain evidence="3">Dk386</strain>
        <strain evidence="4">dk386</strain>
        <strain evidence="2">Dk771</strain>
        <strain evidence="5">dk771</strain>
    </source>
</reference>